<keyword evidence="2" id="KW-1185">Reference proteome</keyword>
<name>A0A317MY19_9GAMM</name>
<dbReference type="AlphaFoldDB" id="A0A317MY19"/>
<dbReference type="Proteomes" id="UP000246569">
    <property type="component" value="Unassembled WGS sequence"/>
</dbReference>
<dbReference type="EMBL" id="QGTJ01000003">
    <property type="protein sequence ID" value="PWV63438.1"/>
    <property type="molecule type" value="Genomic_DNA"/>
</dbReference>
<proteinExistence type="predicted"/>
<evidence type="ECO:0000313" key="2">
    <source>
        <dbReference type="Proteomes" id="UP000246569"/>
    </source>
</evidence>
<protein>
    <submittedName>
        <fullName evidence="1">Uncharacterized protein</fullName>
    </submittedName>
</protein>
<gene>
    <name evidence="1" type="ORF">C7443_103367</name>
</gene>
<comment type="caution">
    <text evidence="1">The sequence shown here is derived from an EMBL/GenBank/DDBJ whole genome shotgun (WGS) entry which is preliminary data.</text>
</comment>
<evidence type="ECO:0000313" key="1">
    <source>
        <dbReference type="EMBL" id="PWV63438.1"/>
    </source>
</evidence>
<accession>A0A317MY19</accession>
<sequence>MANIAEEKVNDVELENRKKLELSHQYCNRHRPKLPNGEWNPVYRQAKRSLSQFEVEVARLSRQCARPSSPQAAASGDPLVDSYYYRYLLHKGVQPADKAALRNLARLMVDKKLSDTKKKMLVLLHSGFNQSVIASKLQGHGQKPLTRQAVSKALASISEVFDLRKPNRHFVF</sequence>
<reference evidence="1 2" key="1">
    <citation type="submission" date="2018-05" db="EMBL/GenBank/DDBJ databases">
        <title>Genomic Encyclopedia of Type Strains, Phase IV (KMG-IV): sequencing the most valuable type-strain genomes for metagenomic binning, comparative biology and taxonomic classification.</title>
        <authorList>
            <person name="Goeker M."/>
        </authorList>
    </citation>
    <scope>NUCLEOTIDE SEQUENCE [LARGE SCALE GENOMIC DNA]</scope>
    <source>
        <strain evidence="1 2">DSM 23606</strain>
    </source>
</reference>
<organism evidence="1 2">
    <name type="scientific">Plasticicumulans acidivorans</name>
    <dbReference type="NCBI Taxonomy" id="886464"/>
    <lineage>
        <taxon>Bacteria</taxon>
        <taxon>Pseudomonadati</taxon>
        <taxon>Pseudomonadota</taxon>
        <taxon>Gammaproteobacteria</taxon>
        <taxon>Candidatus Competibacteraceae</taxon>
        <taxon>Plasticicumulans</taxon>
    </lineage>
</organism>